<keyword evidence="10" id="KW-1185">Reference proteome</keyword>
<feature type="domain" description="C2H2-type" evidence="9">
    <location>
        <begin position="370"/>
        <end position="392"/>
    </location>
</feature>
<dbReference type="PROSITE" id="PS50157">
    <property type="entry name" value="ZINC_FINGER_C2H2_2"/>
    <property type="match status" value="5"/>
</dbReference>
<accession>A0AA85KQH5</accession>
<dbReference type="GO" id="GO:0005634">
    <property type="term" value="C:nucleus"/>
    <property type="evidence" value="ECO:0007669"/>
    <property type="project" value="UniProtKB-SubCell"/>
</dbReference>
<name>A0AA85KQH5_TRIRE</name>
<reference evidence="10" key="1">
    <citation type="submission" date="2022-06" db="EMBL/GenBank/DDBJ databases">
        <authorList>
            <person name="Berger JAMES D."/>
            <person name="Berger JAMES D."/>
        </authorList>
    </citation>
    <scope>NUCLEOTIDE SEQUENCE [LARGE SCALE GENOMIC DNA]</scope>
</reference>
<feature type="region of interest" description="Disordered" evidence="8">
    <location>
        <begin position="417"/>
        <end position="494"/>
    </location>
</feature>
<reference evidence="11" key="2">
    <citation type="submission" date="2023-11" db="UniProtKB">
        <authorList>
            <consortium name="WormBaseParasite"/>
        </authorList>
    </citation>
    <scope>IDENTIFICATION</scope>
</reference>
<dbReference type="SUPFAM" id="SSF57667">
    <property type="entry name" value="beta-beta-alpha zinc fingers"/>
    <property type="match status" value="3"/>
</dbReference>
<feature type="compositionally biased region" description="Basic residues" evidence="8">
    <location>
        <begin position="444"/>
        <end position="455"/>
    </location>
</feature>
<dbReference type="GO" id="GO:0000981">
    <property type="term" value="F:DNA-binding transcription factor activity, RNA polymerase II-specific"/>
    <property type="evidence" value="ECO:0007669"/>
    <property type="project" value="TreeGrafter"/>
</dbReference>
<dbReference type="Pfam" id="PF00096">
    <property type="entry name" value="zf-C2H2"/>
    <property type="match status" value="3"/>
</dbReference>
<keyword evidence="5" id="KW-0862">Zinc</keyword>
<feature type="domain" description="C2H2-type" evidence="9">
    <location>
        <begin position="70"/>
        <end position="97"/>
    </location>
</feature>
<feature type="region of interest" description="Disordered" evidence="8">
    <location>
        <begin position="1188"/>
        <end position="1207"/>
    </location>
</feature>
<feature type="region of interest" description="Disordered" evidence="8">
    <location>
        <begin position="855"/>
        <end position="915"/>
    </location>
</feature>
<feature type="compositionally biased region" description="Polar residues" evidence="8">
    <location>
        <begin position="426"/>
        <end position="436"/>
    </location>
</feature>
<dbReference type="Gene3D" id="3.30.160.60">
    <property type="entry name" value="Classic Zinc Finger"/>
    <property type="match status" value="3"/>
</dbReference>
<dbReference type="InterPro" id="IPR036236">
    <property type="entry name" value="Znf_C2H2_sf"/>
</dbReference>
<dbReference type="PANTHER" id="PTHR24388">
    <property type="entry name" value="ZINC FINGER PROTEIN"/>
    <property type="match status" value="1"/>
</dbReference>
<evidence type="ECO:0000256" key="4">
    <source>
        <dbReference type="ARBA" id="ARBA00022771"/>
    </source>
</evidence>
<evidence type="ECO:0000256" key="2">
    <source>
        <dbReference type="ARBA" id="ARBA00022723"/>
    </source>
</evidence>
<evidence type="ECO:0000256" key="7">
    <source>
        <dbReference type="PROSITE-ProRule" id="PRU00042"/>
    </source>
</evidence>
<evidence type="ECO:0000313" key="10">
    <source>
        <dbReference type="Proteomes" id="UP000050795"/>
    </source>
</evidence>
<feature type="domain" description="C2H2-type" evidence="9">
    <location>
        <begin position="284"/>
        <end position="312"/>
    </location>
</feature>
<feature type="region of interest" description="Disordered" evidence="8">
    <location>
        <begin position="1360"/>
        <end position="1379"/>
    </location>
</feature>
<dbReference type="InterPro" id="IPR050527">
    <property type="entry name" value="Snail/Krueppel_Znf"/>
</dbReference>
<feature type="domain" description="C2H2-type" evidence="9">
    <location>
        <begin position="341"/>
        <end position="369"/>
    </location>
</feature>
<keyword evidence="6" id="KW-0539">Nucleus</keyword>
<sequence>MNNIRRNYWLLRQNGGRTTTTSTNNNSNNTSRRLRLQFKRKSYADFQKTRMPTTSFTDNYRVNPMKIKRFICHCCSAVFRLSSRLRVHYLFQHGHIPESLGGLSPRPNETVINCEWNQSSQENINDKNNDKSERTSATTTNNNTNTTDNKSESNQLSTQDNVNMSTTTPIEAVVTGHTTLASSSSSSNMLNVSELNSIYLNTRNRKRKVVTGNNNIDSTDSTACTTATTTVRSCRRTKKSMNDITNQNGRNSRSKDLFSQDLTTDNNEIDQMISGENLSLKTRHYCPECDITFAKSFNLKRHESIIHRREYRYFCGYCEFRTGQHLAYEEHLARHFNVKQFVCEICDSRFTNKRELDDHVAFKHSTERNFVCSECDQRFKTSGTLWRHKKIHEKRVYHICSICSASFTRLSNLNRHYSRTHKRQQKASNNNQTNETEILIASKNSKRSSKNRRTKVSSTTSAVHKKSSRGKNSTHPGTCIINDNNNNNNNNNRSTVVIPVDEEDSPGVLNSVVHEDIAYEQTIGEVIPVEITPQIPNDNCSSSHQTLVDIFDDPHHDPDHTSLSELINLTEADLNDNDVVLVDQSVASSSSAPASSSSSSSALSVVTTSATVLPSSSSSTTTRGCAEDLTMTTECSLLSASNITAYQTVNLPDNTAVYMLNFTDLNAGGHGFYESTCTNLIHENNDADDGSHQHTMMISVPDSVYHPHLQAAGFVDGPSVPSSLSSTSTSVGTIGSLPSSSSSSSILSPALASVSGGTISIHPNFLLPIQLTTTSPYSSKSSTVLNNNDCNTSDNNGSGVVGHDVVTVASNNSHPHHQHPWSTVISCHPEPSLCYLITATEPIDSDISFEVDEETNTATTTTNNNNIHTNSNTNDSNPTSTLTVTTTNHSSNAKEEEEDISSVNRPSSSSSHSLDMTVHKQSLASMDILNSIQTDVHSINNLHEMDFKSPQIVFNENCLFYESCPSTTTVESSSSGLSSAVSSTSLHFSTFCPSTTTTATTATTIWRPIDDSIDLESVVEHHEQKQHDDEERRLRHHPQQQQPRNRHHTYQIPVVPHCSTAMSTVTTTTSTTAANETSFPFSNANCRHQIHQLFPVVIPESLSHNDEFITRSIEGNSGSVITDDSDSDSLVKHTSVNPTDLLGDTNMLLSWNSTSTITNTTINNNNNNNSSNNNNSDINTEFYHYQHCSPRFPSPDPNHLSSSPILSGNAYHHHHEYVLKNFSSQTTAPAPSSSSSSSNHLCISNPITSLIEASVSSCSSSSSDSNSNDSTNFFGQFYQQSSNTPSMNMMNHRLTSEDNYNLLNNNSNNNSSICSIPNLLNEANTCYATTQSQLPNDYEVITDDSTEQCSNFSVGYLIGHSSMPSHPPPSSSSSSVTLSSSSASSTGAVAVSSSSRCIVMPTEEEKASVMMMMPTLCPSSSADGLGTVIDYFDNSLNHPLQCLSSNQYQQLHQQQPQQQQRDPRSLCQLNFKNDPIDYDFL</sequence>
<evidence type="ECO:0000256" key="8">
    <source>
        <dbReference type="SAM" id="MobiDB-lite"/>
    </source>
</evidence>
<dbReference type="Proteomes" id="UP000050795">
    <property type="component" value="Unassembled WGS sequence"/>
</dbReference>
<feature type="compositionally biased region" description="Low complexity" evidence="8">
    <location>
        <begin position="138"/>
        <end position="147"/>
    </location>
</feature>
<feature type="domain" description="C2H2-type" evidence="9">
    <location>
        <begin position="398"/>
        <end position="426"/>
    </location>
</feature>
<feature type="compositionally biased region" description="Basic and acidic residues" evidence="8">
    <location>
        <begin position="1018"/>
        <end position="1033"/>
    </location>
</feature>
<feature type="compositionally biased region" description="Polar residues" evidence="8">
    <location>
        <begin position="152"/>
        <end position="161"/>
    </location>
</feature>
<dbReference type="GO" id="GO:0032502">
    <property type="term" value="P:developmental process"/>
    <property type="evidence" value="ECO:0007669"/>
    <property type="project" value="UniProtKB-ARBA"/>
</dbReference>
<evidence type="ECO:0000259" key="9">
    <source>
        <dbReference type="PROSITE" id="PS50157"/>
    </source>
</evidence>
<dbReference type="FunFam" id="3.30.160.60:FF:000202">
    <property type="entry name" value="Zinc finger protein 574"/>
    <property type="match status" value="1"/>
</dbReference>
<dbReference type="PANTHER" id="PTHR24388:SF54">
    <property type="entry name" value="PROTEIN ESCARGOT"/>
    <property type="match status" value="1"/>
</dbReference>
<evidence type="ECO:0000256" key="3">
    <source>
        <dbReference type="ARBA" id="ARBA00022737"/>
    </source>
</evidence>
<feature type="compositionally biased region" description="Basic and acidic residues" evidence="8">
    <location>
        <begin position="124"/>
        <end position="134"/>
    </location>
</feature>
<keyword evidence="2" id="KW-0479">Metal-binding</keyword>
<organism evidence="10 11">
    <name type="scientific">Trichobilharzia regenti</name>
    <name type="common">Nasal bird schistosome</name>
    <dbReference type="NCBI Taxonomy" id="157069"/>
    <lineage>
        <taxon>Eukaryota</taxon>
        <taxon>Metazoa</taxon>
        <taxon>Spiralia</taxon>
        <taxon>Lophotrochozoa</taxon>
        <taxon>Platyhelminthes</taxon>
        <taxon>Trematoda</taxon>
        <taxon>Digenea</taxon>
        <taxon>Strigeidida</taxon>
        <taxon>Schistosomatoidea</taxon>
        <taxon>Schistosomatidae</taxon>
        <taxon>Trichobilharzia</taxon>
    </lineage>
</organism>
<evidence type="ECO:0000313" key="11">
    <source>
        <dbReference type="WBParaSite" id="TREG1_95940.1"/>
    </source>
</evidence>
<keyword evidence="4 7" id="KW-0863">Zinc-finger</keyword>
<comment type="subcellular location">
    <subcellularLocation>
        <location evidence="1">Nucleus</location>
    </subcellularLocation>
</comment>
<feature type="compositionally biased region" description="Low complexity" evidence="8">
    <location>
        <begin position="901"/>
        <end position="913"/>
    </location>
</feature>
<dbReference type="WBParaSite" id="TREG1_95940.1">
    <property type="protein sequence ID" value="TREG1_95940.1"/>
    <property type="gene ID" value="TREG1_95940"/>
</dbReference>
<feature type="region of interest" description="Disordered" evidence="8">
    <location>
        <begin position="1018"/>
        <end position="1047"/>
    </location>
</feature>
<evidence type="ECO:0000256" key="5">
    <source>
        <dbReference type="ARBA" id="ARBA00022833"/>
    </source>
</evidence>
<feature type="compositionally biased region" description="Low complexity" evidence="8">
    <location>
        <begin position="482"/>
        <end position="492"/>
    </location>
</feature>
<evidence type="ECO:0000256" key="6">
    <source>
        <dbReference type="ARBA" id="ARBA00023242"/>
    </source>
</evidence>
<dbReference type="InterPro" id="IPR013087">
    <property type="entry name" value="Znf_C2H2_type"/>
</dbReference>
<dbReference type="GO" id="GO:0000978">
    <property type="term" value="F:RNA polymerase II cis-regulatory region sequence-specific DNA binding"/>
    <property type="evidence" value="ECO:0007669"/>
    <property type="project" value="TreeGrafter"/>
</dbReference>
<dbReference type="SMART" id="SM00355">
    <property type="entry name" value="ZnF_C2H2"/>
    <property type="match status" value="6"/>
</dbReference>
<protein>
    <recommendedName>
        <fullName evidence="9">C2H2-type domain-containing protein</fullName>
    </recommendedName>
</protein>
<keyword evidence="3" id="KW-0677">Repeat</keyword>
<feature type="compositionally biased region" description="Basic residues" evidence="8">
    <location>
        <begin position="1034"/>
        <end position="1047"/>
    </location>
</feature>
<proteinExistence type="predicted"/>
<feature type="compositionally biased region" description="Low complexity" evidence="8">
    <location>
        <begin position="856"/>
        <end position="891"/>
    </location>
</feature>
<dbReference type="PROSITE" id="PS00028">
    <property type="entry name" value="ZINC_FINGER_C2H2_1"/>
    <property type="match status" value="5"/>
</dbReference>
<feature type="region of interest" description="Disordered" evidence="8">
    <location>
        <begin position="118"/>
        <end position="161"/>
    </location>
</feature>
<evidence type="ECO:0000256" key="1">
    <source>
        <dbReference type="ARBA" id="ARBA00004123"/>
    </source>
</evidence>
<dbReference type="GO" id="GO:0008270">
    <property type="term" value="F:zinc ion binding"/>
    <property type="evidence" value="ECO:0007669"/>
    <property type="project" value="UniProtKB-KW"/>
</dbReference>